<dbReference type="EMBL" id="KZ308717">
    <property type="protein sequence ID" value="KAG8233423.1"/>
    <property type="molecule type" value="Genomic_DNA"/>
</dbReference>
<evidence type="ECO:0000313" key="1">
    <source>
        <dbReference type="EMBL" id="KAG8233423.1"/>
    </source>
</evidence>
<name>A0A8K0KFJ4_LADFU</name>
<gene>
    <name evidence="1" type="ORF">J437_LFUL013417</name>
</gene>
<dbReference type="OrthoDB" id="5839at2759"/>
<reference evidence="1" key="2">
    <citation type="submission" date="2017-10" db="EMBL/GenBank/DDBJ databases">
        <title>Ladona fulva Genome sequencing and assembly.</title>
        <authorList>
            <person name="Murali S."/>
            <person name="Richards S."/>
            <person name="Bandaranaike D."/>
            <person name="Bellair M."/>
            <person name="Blankenburg K."/>
            <person name="Chao H."/>
            <person name="Dinh H."/>
            <person name="Doddapaneni H."/>
            <person name="Dugan-Rocha S."/>
            <person name="Elkadiri S."/>
            <person name="Gnanaolivu R."/>
            <person name="Hernandez B."/>
            <person name="Skinner E."/>
            <person name="Javaid M."/>
            <person name="Lee S."/>
            <person name="Li M."/>
            <person name="Ming W."/>
            <person name="Munidasa M."/>
            <person name="Muniz J."/>
            <person name="Nguyen L."/>
            <person name="Hughes D."/>
            <person name="Osuji N."/>
            <person name="Pu L.-L."/>
            <person name="Puazo M."/>
            <person name="Qu C."/>
            <person name="Quiroz J."/>
            <person name="Raj R."/>
            <person name="Weissenberger G."/>
            <person name="Xin Y."/>
            <person name="Zou X."/>
            <person name="Han Y."/>
            <person name="Worley K."/>
            <person name="Muzny D."/>
            <person name="Gibbs R."/>
        </authorList>
    </citation>
    <scope>NUCLEOTIDE SEQUENCE</scope>
    <source>
        <strain evidence="1">Sampled in the wild</strain>
    </source>
</reference>
<comment type="caution">
    <text evidence="1">The sequence shown here is derived from an EMBL/GenBank/DDBJ whole genome shotgun (WGS) entry which is preliminary data.</text>
</comment>
<dbReference type="AlphaFoldDB" id="A0A8K0KFJ4"/>
<keyword evidence="2" id="KW-1185">Reference proteome</keyword>
<proteinExistence type="predicted"/>
<accession>A0A8K0KFJ4</accession>
<organism evidence="1 2">
    <name type="scientific">Ladona fulva</name>
    <name type="common">Scarce chaser dragonfly</name>
    <name type="synonym">Libellula fulva</name>
    <dbReference type="NCBI Taxonomy" id="123851"/>
    <lineage>
        <taxon>Eukaryota</taxon>
        <taxon>Metazoa</taxon>
        <taxon>Ecdysozoa</taxon>
        <taxon>Arthropoda</taxon>
        <taxon>Hexapoda</taxon>
        <taxon>Insecta</taxon>
        <taxon>Pterygota</taxon>
        <taxon>Palaeoptera</taxon>
        <taxon>Odonata</taxon>
        <taxon>Epiprocta</taxon>
        <taxon>Anisoptera</taxon>
        <taxon>Libelluloidea</taxon>
        <taxon>Libellulidae</taxon>
        <taxon>Ladona</taxon>
    </lineage>
</organism>
<evidence type="ECO:0000313" key="2">
    <source>
        <dbReference type="Proteomes" id="UP000792457"/>
    </source>
</evidence>
<dbReference type="Proteomes" id="UP000792457">
    <property type="component" value="Unassembled WGS sequence"/>
</dbReference>
<protein>
    <recommendedName>
        <fullName evidence="3">GPN-loop GTPase 3</fullName>
    </recommendedName>
</protein>
<reference evidence="1" key="1">
    <citation type="submission" date="2013-04" db="EMBL/GenBank/DDBJ databases">
        <authorList>
            <person name="Qu J."/>
            <person name="Murali S.C."/>
            <person name="Bandaranaike D."/>
            <person name="Bellair M."/>
            <person name="Blankenburg K."/>
            <person name="Chao H."/>
            <person name="Dinh H."/>
            <person name="Doddapaneni H."/>
            <person name="Downs B."/>
            <person name="Dugan-Rocha S."/>
            <person name="Elkadiri S."/>
            <person name="Gnanaolivu R.D."/>
            <person name="Hernandez B."/>
            <person name="Javaid M."/>
            <person name="Jayaseelan J.C."/>
            <person name="Lee S."/>
            <person name="Li M."/>
            <person name="Ming W."/>
            <person name="Munidasa M."/>
            <person name="Muniz J."/>
            <person name="Nguyen L."/>
            <person name="Ongeri F."/>
            <person name="Osuji N."/>
            <person name="Pu L.-L."/>
            <person name="Puazo M."/>
            <person name="Qu C."/>
            <person name="Quiroz J."/>
            <person name="Raj R."/>
            <person name="Weissenberger G."/>
            <person name="Xin Y."/>
            <person name="Zou X."/>
            <person name="Han Y."/>
            <person name="Richards S."/>
            <person name="Worley K."/>
            <person name="Muzny D."/>
            <person name="Gibbs R."/>
        </authorList>
    </citation>
    <scope>NUCLEOTIDE SEQUENCE</scope>
    <source>
        <strain evidence="1">Sampled in the wild</strain>
    </source>
</reference>
<sequence length="74" mass="8594">MANNSRWHLRYHALTEAIGALIEDYSLVRFYPLDLRDEENIGDIVITVNNIIQYGEDADVQIRDFDPPEAEEDD</sequence>
<evidence type="ECO:0008006" key="3">
    <source>
        <dbReference type="Google" id="ProtNLM"/>
    </source>
</evidence>